<accession>A0A7M5UKN4</accession>
<name>A0A7M5UKN4_9CNID</name>
<dbReference type="AlphaFoldDB" id="A0A7M5UKN4"/>
<dbReference type="EnsemblMetazoa" id="CLYHEMT000889.1">
    <property type="protein sequence ID" value="CLYHEMP000889.1"/>
    <property type="gene ID" value="CLYHEMG000889"/>
</dbReference>
<proteinExistence type="predicted"/>
<protein>
    <submittedName>
        <fullName evidence="1">Uncharacterized protein</fullName>
    </submittedName>
</protein>
<evidence type="ECO:0000313" key="2">
    <source>
        <dbReference type="Proteomes" id="UP000594262"/>
    </source>
</evidence>
<keyword evidence="2" id="KW-1185">Reference proteome</keyword>
<sequence length="197" mass="22968">MSNSLGLNPNKISKHYTEYGYENPVRCLVRYRGGNKKWKTFWERSRKDSGEKEHTLERNYTDWEEYEVLNAGSSNGIEYILRRLELLLPKQNDETATKDVGNEGLDSNDSDYEEEHDTAFQTSSFRSDRYSYKLESSFIHYHYNGGKVVSVKRFYDEDKKAGILCKHPSYLMLNGEGMVTCYNPHDVLFNNSKEGVL</sequence>
<evidence type="ECO:0000313" key="1">
    <source>
        <dbReference type="EnsemblMetazoa" id="CLYHEMP000889.1"/>
    </source>
</evidence>
<organism evidence="1 2">
    <name type="scientific">Clytia hemisphaerica</name>
    <dbReference type="NCBI Taxonomy" id="252671"/>
    <lineage>
        <taxon>Eukaryota</taxon>
        <taxon>Metazoa</taxon>
        <taxon>Cnidaria</taxon>
        <taxon>Hydrozoa</taxon>
        <taxon>Hydroidolina</taxon>
        <taxon>Leptothecata</taxon>
        <taxon>Obeliida</taxon>
        <taxon>Clytiidae</taxon>
        <taxon>Clytia</taxon>
    </lineage>
</organism>
<reference evidence="1" key="1">
    <citation type="submission" date="2021-01" db="UniProtKB">
        <authorList>
            <consortium name="EnsemblMetazoa"/>
        </authorList>
    </citation>
    <scope>IDENTIFICATION</scope>
</reference>
<dbReference type="Proteomes" id="UP000594262">
    <property type="component" value="Unplaced"/>
</dbReference>